<dbReference type="AlphaFoldDB" id="A0A645DQH7"/>
<dbReference type="EMBL" id="VSSQ01038604">
    <property type="protein sequence ID" value="MPM91566.1"/>
    <property type="molecule type" value="Genomic_DNA"/>
</dbReference>
<proteinExistence type="predicted"/>
<organism evidence="1">
    <name type="scientific">bioreactor metagenome</name>
    <dbReference type="NCBI Taxonomy" id="1076179"/>
    <lineage>
        <taxon>unclassified sequences</taxon>
        <taxon>metagenomes</taxon>
        <taxon>ecological metagenomes</taxon>
    </lineage>
</organism>
<gene>
    <name evidence="1" type="ORF">SDC9_138697</name>
</gene>
<accession>A0A645DQH7</accession>
<name>A0A645DQH7_9ZZZZ</name>
<reference evidence="1" key="1">
    <citation type="submission" date="2019-08" db="EMBL/GenBank/DDBJ databases">
        <authorList>
            <person name="Kucharzyk K."/>
            <person name="Murdoch R.W."/>
            <person name="Higgins S."/>
            <person name="Loffler F."/>
        </authorList>
    </citation>
    <scope>NUCLEOTIDE SEQUENCE</scope>
</reference>
<comment type="caution">
    <text evidence="1">The sequence shown here is derived from an EMBL/GenBank/DDBJ whole genome shotgun (WGS) entry which is preliminary data.</text>
</comment>
<protein>
    <submittedName>
        <fullName evidence="1">Uncharacterized protein</fullName>
    </submittedName>
</protein>
<sequence>MQIGFDRKWSCQQTLLECIAVRIKDYLLLKRFSRRNAFKVEIRRYARGEAAAEYDHICKFEKGLILLTKPIQIFFCNQKPFFVDLSSSLIVEIHNLDVGTCFAFNFIKIKGDACLLQFFQHVLTVFACDQTSGHSLNAKIL</sequence>
<evidence type="ECO:0000313" key="1">
    <source>
        <dbReference type="EMBL" id="MPM91566.1"/>
    </source>
</evidence>